<dbReference type="AlphaFoldDB" id="A0AAV5C9N0"/>
<comment type="caution">
    <text evidence="3">The sequence shown here is derived from an EMBL/GenBank/DDBJ whole genome shotgun (WGS) entry which is preliminary data.</text>
</comment>
<evidence type="ECO:0000256" key="2">
    <source>
        <dbReference type="SAM" id="MobiDB-lite"/>
    </source>
</evidence>
<reference evidence="3" key="2">
    <citation type="submission" date="2021-12" db="EMBL/GenBank/DDBJ databases">
        <title>Resequencing data analysis of finger millet.</title>
        <authorList>
            <person name="Hatakeyama M."/>
            <person name="Aluri S."/>
            <person name="Balachadran M.T."/>
            <person name="Sivarajan S.R."/>
            <person name="Poveda L."/>
            <person name="Shimizu-Inatsugi R."/>
            <person name="Schlapbach R."/>
            <person name="Sreeman S.M."/>
            <person name="Shimizu K.K."/>
        </authorList>
    </citation>
    <scope>NUCLEOTIDE SEQUENCE</scope>
</reference>
<dbReference type="Proteomes" id="UP001054889">
    <property type="component" value="Unassembled WGS sequence"/>
</dbReference>
<proteinExistence type="predicted"/>
<evidence type="ECO:0000256" key="1">
    <source>
        <dbReference type="SAM" id="Coils"/>
    </source>
</evidence>
<protein>
    <submittedName>
        <fullName evidence="3">Uncharacterized protein</fullName>
    </submittedName>
</protein>
<keyword evidence="1" id="KW-0175">Coiled coil</keyword>
<gene>
    <name evidence="3" type="primary">ga11462</name>
    <name evidence="3" type="ORF">PR202_ga11462</name>
</gene>
<reference evidence="3" key="1">
    <citation type="journal article" date="2018" name="DNA Res.">
        <title>Multiple hybrid de novo genome assembly of finger millet, an orphan allotetraploid crop.</title>
        <authorList>
            <person name="Hatakeyama M."/>
            <person name="Aluri S."/>
            <person name="Balachadran M.T."/>
            <person name="Sivarajan S.R."/>
            <person name="Patrignani A."/>
            <person name="Gruter S."/>
            <person name="Poveda L."/>
            <person name="Shimizu-Inatsugi R."/>
            <person name="Baeten J."/>
            <person name="Francoijs K.J."/>
            <person name="Nataraja K.N."/>
            <person name="Reddy Y.A.N."/>
            <person name="Phadnis S."/>
            <person name="Ravikumar R.L."/>
            <person name="Schlapbach R."/>
            <person name="Sreeman S.M."/>
            <person name="Shimizu K.K."/>
        </authorList>
    </citation>
    <scope>NUCLEOTIDE SEQUENCE</scope>
</reference>
<name>A0AAV5C9N0_ELECO</name>
<keyword evidence="4" id="KW-1185">Reference proteome</keyword>
<organism evidence="3 4">
    <name type="scientific">Eleusine coracana subsp. coracana</name>
    <dbReference type="NCBI Taxonomy" id="191504"/>
    <lineage>
        <taxon>Eukaryota</taxon>
        <taxon>Viridiplantae</taxon>
        <taxon>Streptophyta</taxon>
        <taxon>Embryophyta</taxon>
        <taxon>Tracheophyta</taxon>
        <taxon>Spermatophyta</taxon>
        <taxon>Magnoliopsida</taxon>
        <taxon>Liliopsida</taxon>
        <taxon>Poales</taxon>
        <taxon>Poaceae</taxon>
        <taxon>PACMAD clade</taxon>
        <taxon>Chloridoideae</taxon>
        <taxon>Cynodonteae</taxon>
        <taxon>Eleusininae</taxon>
        <taxon>Eleusine</taxon>
    </lineage>
</organism>
<dbReference type="EMBL" id="BQKI01000005">
    <property type="protein sequence ID" value="GJM94783.1"/>
    <property type="molecule type" value="Genomic_DNA"/>
</dbReference>
<feature type="region of interest" description="Disordered" evidence="2">
    <location>
        <begin position="11"/>
        <end position="38"/>
    </location>
</feature>
<sequence>MGYHHLLLLSPPAPPPSVFPSRFPPGGGSGRVPTAVSASANTARSPTVAVDVATGRRAVLLVGVSVLPLLRLRDAAAQATARAQPSTVDLVTDRADVSETEGTQPEEPEENLLQPDVEGSSSRNPLVGLLNAIAIIASGVFAGLLGTSQQEKKALQSTISSMEAKLVENEAAMSMLRESYEKSILDEQAELKKQARKFQEEEASLLDQLASSRKTVASLTEEVQKEKELVEQLNLEIDELKMSIVQTEEDRHLFEGKLKEKTGDA</sequence>
<feature type="region of interest" description="Disordered" evidence="2">
    <location>
        <begin position="81"/>
        <end position="120"/>
    </location>
</feature>
<evidence type="ECO:0000313" key="3">
    <source>
        <dbReference type="EMBL" id="GJM94783.1"/>
    </source>
</evidence>
<accession>A0AAV5C9N0</accession>
<feature type="coiled-coil region" evidence="1">
    <location>
        <begin position="177"/>
        <end position="250"/>
    </location>
</feature>
<evidence type="ECO:0000313" key="4">
    <source>
        <dbReference type="Proteomes" id="UP001054889"/>
    </source>
</evidence>